<feature type="coiled-coil region" evidence="1">
    <location>
        <begin position="116"/>
        <end position="143"/>
    </location>
</feature>
<gene>
    <name evidence="2" type="ORF">Plil01_000150900</name>
</gene>
<comment type="caution">
    <text evidence="2">The sequence shown here is derived from an EMBL/GenBank/DDBJ whole genome shotgun (WGS) entry which is preliminary data.</text>
</comment>
<dbReference type="OrthoDB" id="128476at2759"/>
<organism evidence="2 3">
    <name type="scientific">Phytophthora lilii</name>
    <dbReference type="NCBI Taxonomy" id="2077276"/>
    <lineage>
        <taxon>Eukaryota</taxon>
        <taxon>Sar</taxon>
        <taxon>Stramenopiles</taxon>
        <taxon>Oomycota</taxon>
        <taxon>Peronosporomycetes</taxon>
        <taxon>Peronosporales</taxon>
        <taxon>Peronosporaceae</taxon>
        <taxon>Phytophthora</taxon>
    </lineage>
</organism>
<reference evidence="2" key="1">
    <citation type="submission" date="2023-04" db="EMBL/GenBank/DDBJ databases">
        <title>Phytophthora lilii NBRC 32176.</title>
        <authorList>
            <person name="Ichikawa N."/>
            <person name="Sato H."/>
            <person name="Tonouchi N."/>
        </authorList>
    </citation>
    <scope>NUCLEOTIDE SEQUENCE</scope>
    <source>
        <strain evidence="2">NBRC 32176</strain>
    </source>
</reference>
<evidence type="ECO:0000313" key="3">
    <source>
        <dbReference type="Proteomes" id="UP001165083"/>
    </source>
</evidence>
<dbReference type="EMBL" id="BSXW01000053">
    <property type="protein sequence ID" value="GMF10734.1"/>
    <property type="molecule type" value="Genomic_DNA"/>
</dbReference>
<name>A0A9W6WPD1_9STRA</name>
<keyword evidence="1" id="KW-0175">Coiled coil</keyword>
<dbReference type="AlphaFoldDB" id="A0A9W6WPD1"/>
<evidence type="ECO:0000256" key="1">
    <source>
        <dbReference type="SAM" id="Coils"/>
    </source>
</evidence>
<proteinExistence type="predicted"/>
<evidence type="ECO:0000313" key="2">
    <source>
        <dbReference type="EMBL" id="GMF10734.1"/>
    </source>
</evidence>
<accession>A0A9W6WPD1</accession>
<keyword evidence="3" id="KW-1185">Reference proteome</keyword>
<dbReference type="Proteomes" id="UP001165083">
    <property type="component" value="Unassembled WGS sequence"/>
</dbReference>
<protein>
    <submittedName>
        <fullName evidence="2">Unnamed protein product</fullName>
    </submittedName>
</protein>
<sequence length="355" mass="40236">MNESPLCSPQAPWFSDCLIGEVLTRRTKQSSHSASNVYALLETNGLPQTFDGMQQMAPQQTFDRASNSASTTNHTTVQCSPRQPNVQAKSFLSKEVTDRALQLYRLRRRRAQQRYRKKIDNKASHLEDDIAQFETEVNELKLKKLSIPQTVRTTSTPWEIVVEYFRLFRKGFKPSLPVAELSSANSALYQDKSYVQVQFFQAVVAPDVQVDAGFGVQTALEDWRLVTLHHENLVYDLVRMEKRGDDCVFAEMNGIITITENMLDMALADITVNEGKNKWKTLASKLLGQRLVVPSTMYFCWSKTNTRIVRAHYEADMLTPLLKLLRSMEDTACVLNSALNIHHFSGGRSHNGALA</sequence>